<accession>A0ABR1UN91</accession>
<keyword evidence="2" id="KW-1185">Reference proteome</keyword>
<name>A0ABR1UN91_9PEZI</name>
<dbReference type="EMBL" id="JAQQWM010000006">
    <property type="protein sequence ID" value="KAK8059526.1"/>
    <property type="molecule type" value="Genomic_DNA"/>
</dbReference>
<organism evidence="1 2">
    <name type="scientific">Apiospora saccharicola</name>
    <dbReference type="NCBI Taxonomy" id="335842"/>
    <lineage>
        <taxon>Eukaryota</taxon>
        <taxon>Fungi</taxon>
        <taxon>Dikarya</taxon>
        <taxon>Ascomycota</taxon>
        <taxon>Pezizomycotina</taxon>
        <taxon>Sordariomycetes</taxon>
        <taxon>Xylariomycetidae</taxon>
        <taxon>Amphisphaeriales</taxon>
        <taxon>Apiosporaceae</taxon>
        <taxon>Apiospora</taxon>
    </lineage>
</organism>
<proteinExistence type="predicted"/>
<dbReference type="Proteomes" id="UP001446871">
    <property type="component" value="Unassembled WGS sequence"/>
</dbReference>
<evidence type="ECO:0000313" key="1">
    <source>
        <dbReference type="EMBL" id="KAK8059526.1"/>
    </source>
</evidence>
<sequence length="299" mass="33924">MVVSCPQLAGAISQLRCRSFGLRQLAAGIRSPECKCCGRFGDLFYLITAERMCYHCWRADRYRKALFLDCGFRRGAQSASLYREAIATGLPHISVPPGSYGPMGEGVISKRCIAFDRTSFFAEFDAQRQGGRGPILEYRSAEPDVLSYVSTIRAPYLDDISQRWEEGFSCRACASRDQEHAGGDAGVTSTTNSYPRNCYPAWDLPYRRYTRDGIKHHLEQYGNIYKLASEGESCVQYAHENPFDRWFSGDDEANELTRMSELLRACREKKAQLAPLQVFLPNWYSVPTMPSLLRHRSFP</sequence>
<reference evidence="1 2" key="1">
    <citation type="submission" date="2023-01" db="EMBL/GenBank/DDBJ databases">
        <title>Analysis of 21 Apiospora genomes using comparative genomics revels a genus with tremendous synthesis potential of carbohydrate active enzymes and secondary metabolites.</title>
        <authorList>
            <person name="Sorensen T."/>
        </authorList>
    </citation>
    <scope>NUCLEOTIDE SEQUENCE [LARGE SCALE GENOMIC DNA]</scope>
    <source>
        <strain evidence="1 2">CBS 83171</strain>
    </source>
</reference>
<protein>
    <submittedName>
        <fullName evidence="1">Uncharacterized protein</fullName>
    </submittedName>
</protein>
<comment type="caution">
    <text evidence="1">The sequence shown here is derived from an EMBL/GenBank/DDBJ whole genome shotgun (WGS) entry which is preliminary data.</text>
</comment>
<gene>
    <name evidence="1" type="ORF">PG996_009456</name>
</gene>
<evidence type="ECO:0000313" key="2">
    <source>
        <dbReference type="Proteomes" id="UP001446871"/>
    </source>
</evidence>